<dbReference type="AlphaFoldDB" id="A0A8E2ALD6"/>
<gene>
    <name evidence="1" type="ORF">OBBRIDRAFT_840050</name>
</gene>
<evidence type="ECO:0000313" key="1">
    <source>
        <dbReference type="EMBL" id="OCH83984.1"/>
    </source>
</evidence>
<accession>A0A8E2ALD6</accession>
<dbReference type="EMBL" id="KV722746">
    <property type="protein sequence ID" value="OCH83984.1"/>
    <property type="molecule type" value="Genomic_DNA"/>
</dbReference>
<evidence type="ECO:0000313" key="2">
    <source>
        <dbReference type="Proteomes" id="UP000250043"/>
    </source>
</evidence>
<reference evidence="1 2" key="1">
    <citation type="submission" date="2016-07" db="EMBL/GenBank/DDBJ databases">
        <title>Draft genome of the white-rot fungus Obba rivulosa 3A-2.</title>
        <authorList>
            <consortium name="DOE Joint Genome Institute"/>
            <person name="Miettinen O."/>
            <person name="Riley R."/>
            <person name="Acob R."/>
            <person name="Barry K."/>
            <person name="Cullen D."/>
            <person name="De Vries R."/>
            <person name="Hainaut M."/>
            <person name="Hatakka A."/>
            <person name="Henrissat B."/>
            <person name="Hilden K."/>
            <person name="Kuo R."/>
            <person name="Labutti K."/>
            <person name="Lipzen A."/>
            <person name="Makela M.R."/>
            <person name="Sandor L."/>
            <person name="Spatafora J.W."/>
            <person name="Grigoriev I.V."/>
            <person name="Hibbett D.S."/>
        </authorList>
    </citation>
    <scope>NUCLEOTIDE SEQUENCE [LARGE SCALE GENOMIC DNA]</scope>
    <source>
        <strain evidence="1 2">3A-2</strain>
    </source>
</reference>
<dbReference type="OrthoDB" id="2758200at2759"/>
<protein>
    <submittedName>
        <fullName evidence="1">Uncharacterized protein</fullName>
    </submittedName>
</protein>
<dbReference type="Proteomes" id="UP000250043">
    <property type="component" value="Unassembled WGS sequence"/>
</dbReference>
<sequence>MAKAERAHAAYTLANEPSAPMPDPAVSAELSVIVRVHTDHCFLQPDAFWNPSRTHAGRFEDIKLRFAGTAPLRPALLPHHNGMRRIHFRHVVFEPLTEENAYTEEELKLPAQYRTEAWPVDSTAARTALNSIKDTHRTRALQAYDMHGALIPPSEYMKMLRGAVCLVRFNVASYLFGQVPKHRHTFVADVTYMRVLVPPTAPSVPVSPRKRGVHARDPFAALLSRLERPLVTSEHHKQRDIKSLNHAIACLESTE</sequence>
<keyword evidence="2" id="KW-1185">Reference proteome</keyword>
<name>A0A8E2ALD6_9APHY</name>
<proteinExistence type="predicted"/>
<organism evidence="1 2">
    <name type="scientific">Obba rivulosa</name>
    <dbReference type="NCBI Taxonomy" id="1052685"/>
    <lineage>
        <taxon>Eukaryota</taxon>
        <taxon>Fungi</taxon>
        <taxon>Dikarya</taxon>
        <taxon>Basidiomycota</taxon>
        <taxon>Agaricomycotina</taxon>
        <taxon>Agaricomycetes</taxon>
        <taxon>Polyporales</taxon>
        <taxon>Gelatoporiaceae</taxon>
        <taxon>Obba</taxon>
    </lineage>
</organism>